<proteinExistence type="predicted"/>
<organism evidence="2 3">
    <name type="scientific">Mucilaginibacter frigoritolerans</name>
    <dbReference type="NCBI Taxonomy" id="652788"/>
    <lineage>
        <taxon>Bacteria</taxon>
        <taxon>Pseudomonadati</taxon>
        <taxon>Bacteroidota</taxon>
        <taxon>Sphingobacteriia</taxon>
        <taxon>Sphingobacteriales</taxon>
        <taxon>Sphingobacteriaceae</taxon>
        <taxon>Mucilaginibacter</taxon>
    </lineage>
</organism>
<name>A0A562TZ09_9SPHI</name>
<comment type="caution">
    <text evidence="2">The sequence shown here is derived from an EMBL/GenBank/DDBJ whole genome shotgun (WGS) entry which is preliminary data.</text>
</comment>
<dbReference type="NCBIfam" id="TIGR03519">
    <property type="entry name" value="T9SS_PorP_fam"/>
    <property type="match status" value="1"/>
</dbReference>
<dbReference type="InterPro" id="IPR019861">
    <property type="entry name" value="PorP/SprF_Bacteroidetes"/>
</dbReference>
<dbReference type="AlphaFoldDB" id="A0A562TZ09"/>
<dbReference type="Proteomes" id="UP000317010">
    <property type="component" value="Unassembled WGS sequence"/>
</dbReference>
<sequence>MKLKKSHKVNRAASVVLLLLIGILVAGSVKGQTQQFSYTQYMDNLTPLNPAYSLLDKAGSLNMLGRKEWVGVDGAPTTFLFNGNIPIPTINAAAGLIVMNDQFAIERQTEVNAYFAKSIQLGPEAYLGVSLNAGVRNYVANYSQLAANDPVFATDVRQTKPNVGFGVMYYTDWYYLGISVPELTFTSLGTASIQNNNNFINHYYFSGALITNIDEDIKFKPATLFSYASGVPLVADFSGTFYLKETLGLGVNYRTNNEMAGIITINVSSFHVGYSYQFGTTSNNLGGANIPTHEVTLSYRFGRTSGNAKLL</sequence>
<evidence type="ECO:0000313" key="3">
    <source>
        <dbReference type="Proteomes" id="UP000317010"/>
    </source>
</evidence>
<dbReference type="Pfam" id="PF11751">
    <property type="entry name" value="PorP_SprF"/>
    <property type="match status" value="1"/>
</dbReference>
<gene>
    <name evidence="2" type="ORF">JN11_03088</name>
    <name evidence="1" type="ORF">JN11_03956</name>
</gene>
<evidence type="ECO:0000313" key="1">
    <source>
        <dbReference type="EMBL" id="TWI96222.1"/>
    </source>
</evidence>
<reference evidence="2 3" key="1">
    <citation type="submission" date="2019-07" db="EMBL/GenBank/DDBJ databases">
        <title>Genomic Encyclopedia of Archaeal and Bacterial Type Strains, Phase II (KMG-II): from individual species to whole genera.</title>
        <authorList>
            <person name="Goeker M."/>
        </authorList>
    </citation>
    <scope>NUCLEOTIDE SEQUENCE [LARGE SCALE GENOMIC DNA]</scope>
    <source>
        <strain evidence="2 3">ATCC BAA-1854</strain>
    </source>
</reference>
<evidence type="ECO:0000313" key="2">
    <source>
        <dbReference type="EMBL" id="TWI98010.1"/>
    </source>
</evidence>
<keyword evidence="3" id="KW-1185">Reference proteome</keyword>
<dbReference type="EMBL" id="VLLI01000013">
    <property type="protein sequence ID" value="TWI96222.1"/>
    <property type="molecule type" value="Genomic_DNA"/>
</dbReference>
<dbReference type="RefSeq" id="WP_144913911.1">
    <property type="nucleotide sequence ID" value="NZ_VLLI01000009.1"/>
</dbReference>
<dbReference type="EMBL" id="VLLI01000009">
    <property type="protein sequence ID" value="TWI98010.1"/>
    <property type="molecule type" value="Genomic_DNA"/>
</dbReference>
<protein>
    <submittedName>
        <fullName evidence="2">Type IX secretion system PorP/SprF family membrane protein</fullName>
    </submittedName>
</protein>
<accession>A0A562TZ09</accession>
<dbReference type="OrthoDB" id="1493187at2"/>